<evidence type="ECO:0000313" key="1">
    <source>
        <dbReference type="EMBL" id="WAX59169.1"/>
    </source>
</evidence>
<evidence type="ECO:0000313" key="2">
    <source>
        <dbReference type="Proteomes" id="UP001164693"/>
    </source>
</evidence>
<name>A0ABY7K2V5_9ACTN</name>
<reference evidence="1" key="1">
    <citation type="submission" date="2022-05" db="EMBL/GenBank/DDBJ databases">
        <title>Jatrophihabitans sp. SB3-54 whole genome sequence.</title>
        <authorList>
            <person name="Suh M.K."/>
            <person name="Eom M.K."/>
            <person name="Kim J.S."/>
            <person name="Kim H.S."/>
            <person name="Do H.E."/>
            <person name="Shin Y.K."/>
            <person name="Lee J.-S."/>
        </authorList>
    </citation>
    <scope>NUCLEOTIDE SEQUENCE</scope>
    <source>
        <strain evidence="1">SB3-54</strain>
    </source>
</reference>
<gene>
    <name evidence="1" type="ORF">M6B22_10505</name>
</gene>
<dbReference type="Proteomes" id="UP001164693">
    <property type="component" value="Chromosome"/>
</dbReference>
<dbReference type="Pfam" id="PF04655">
    <property type="entry name" value="APH_6_hur"/>
    <property type="match status" value="1"/>
</dbReference>
<dbReference type="InterPro" id="IPR006748">
    <property type="entry name" value="NH2Glyco/OHUrea_AB-resist_kin"/>
</dbReference>
<accession>A0ABY7K2V5</accession>
<dbReference type="InterPro" id="IPR011009">
    <property type="entry name" value="Kinase-like_dom_sf"/>
</dbReference>
<dbReference type="EMBL" id="CP097463">
    <property type="protein sequence ID" value="WAX59169.1"/>
    <property type="molecule type" value="Genomic_DNA"/>
</dbReference>
<dbReference type="RefSeq" id="WP_269445710.1">
    <property type="nucleotide sequence ID" value="NZ_CP097463.1"/>
</dbReference>
<proteinExistence type="predicted"/>
<organism evidence="1 2">
    <name type="scientific">Jatrophihabitans cynanchi</name>
    <dbReference type="NCBI Taxonomy" id="2944128"/>
    <lineage>
        <taxon>Bacteria</taxon>
        <taxon>Bacillati</taxon>
        <taxon>Actinomycetota</taxon>
        <taxon>Actinomycetes</taxon>
        <taxon>Jatrophihabitantales</taxon>
        <taxon>Jatrophihabitantaceae</taxon>
        <taxon>Jatrophihabitans</taxon>
    </lineage>
</organism>
<keyword evidence="2" id="KW-1185">Reference proteome</keyword>
<sequence>MPIPPRLAEAVAEDDLPSRWQWLSALPGRIEEIAADWGLRLGEPYLPGGQCAWVAPVRAADGEDLVLKVAWRHREAEHEAAGLRHWDGDGAIRCHAARDLDDATTALLLERCRPGRPLAAVPPTQQDEIIAELLQRLWARPRRTGHPFDTLESLCNEWADTVETAYASNTHRLDPGLARAGLDILRTLPASTSTHVLLCTDLHAENVLSAEREPWLVIDPKPFIGDPAFDVVQHMLNCDDRLHTDPVGLLARMAGLLDLEPQRVRLWLFARCVQESAGSLTAGELARRVAP</sequence>
<dbReference type="SUPFAM" id="SSF56112">
    <property type="entry name" value="Protein kinase-like (PK-like)"/>
    <property type="match status" value="1"/>
</dbReference>
<protein>
    <submittedName>
        <fullName evidence="1">Aminoglycoside phosphotransferase family protein</fullName>
    </submittedName>
</protein>